<dbReference type="GO" id="GO:0015562">
    <property type="term" value="F:efflux transmembrane transporter activity"/>
    <property type="evidence" value="ECO:0007669"/>
    <property type="project" value="InterPro"/>
</dbReference>
<sequence length="427" mass="48947">MGRIVLLMMTLGFLLTSFSESPAQESDAASPSLQALIDEALTHNPELEAARERWEMFRRKEFPAQTLSDPRLTFALSNYPVDTFSSDDTPMTGNDLRIDQAFPFPGKLKARGEAARQQALWYKGVYEDARLQLVMKVKDAWYRIFYQDRAIDVTQKNMALLDDFIRLTETRYEVGEGLQQDVLKAQIERSKLLDRLYTLQQERESLLAEFNRLLARPSATPLTVPKDIPEQRLEVNLEEIQGAAEEHRPLFASYRALIGQYQSQKKLAELDYKPDFNLFAGYRFRDDDLPDGGTDFLSAGISINLPVWREKRSEQVAEADSGIRMARSQFEDFRHQVQSRVHDAYARVEKNRTLVELFDSGILPQARQTFEASLAAYQVGDVDFLSLLDSLMTLYRYEMDFFRAVSDHRRALAVLEAASGRTVPAEQ</sequence>
<keyword evidence="4" id="KW-1185">Reference proteome</keyword>
<dbReference type="HOGENOM" id="CLU_012817_15_0_7"/>
<dbReference type="InterPro" id="IPR010131">
    <property type="entry name" value="MdtP/NodT-like"/>
</dbReference>
<dbReference type="PANTHER" id="PTHR30203">
    <property type="entry name" value="OUTER MEMBRANE CATION EFFLUX PROTEIN"/>
    <property type="match status" value="1"/>
</dbReference>
<dbReference type="PANTHER" id="PTHR30203:SF24">
    <property type="entry name" value="BLR4935 PROTEIN"/>
    <property type="match status" value="1"/>
</dbReference>
<evidence type="ECO:0000256" key="2">
    <source>
        <dbReference type="SAM" id="SignalP"/>
    </source>
</evidence>
<dbReference type="Pfam" id="PF02321">
    <property type="entry name" value="OEP"/>
    <property type="match status" value="1"/>
</dbReference>
<feature type="signal peptide" evidence="2">
    <location>
        <begin position="1"/>
        <end position="23"/>
    </location>
</feature>
<dbReference type="AlphaFoldDB" id="A0A0B5FH03"/>
<dbReference type="Proteomes" id="UP000035036">
    <property type="component" value="Chromosome"/>
</dbReference>
<gene>
    <name evidence="3" type="ORF">GSUB_08935</name>
</gene>
<dbReference type="SUPFAM" id="SSF56954">
    <property type="entry name" value="Outer membrane efflux proteins (OEP)"/>
    <property type="match status" value="1"/>
</dbReference>
<dbReference type="InterPro" id="IPR003423">
    <property type="entry name" value="OMP_efflux"/>
</dbReference>
<organism evidence="3 4">
    <name type="scientific">Geoalkalibacter subterraneus</name>
    <dbReference type="NCBI Taxonomy" id="483547"/>
    <lineage>
        <taxon>Bacteria</taxon>
        <taxon>Pseudomonadati</taxon>
        <taxon>Thermodesulfobacteriota</taxon>
        <taxon>Desulfuromonadia</taxon>
        <taxon>Desulfuromonadales</taxon>
        <taxon>Geoalkalibacteraceae</taxon>
        <taxon>Geoalkalibacter</taxon>
    </lineage>
</organism>
<evidence type="ECO:0000313" key="3">
    <source>
        <dbReference type="EMBL" id="AJF06643.1"/>
    </source>
</evidence>
<dbReference type="Gene3D" id="1.20.1600.10">
    <property type="entry name" value="Outer membrane efflux proteins (OEP)"/>
    <property type="match status" value="1"/>
</dbReference>
<evidence type="ECO:0000313" key="4">
    <source>
        <dbReference type="Proteomes" id="UP000035036"/>
    </source>
</evidence>
<dbReference type="STRING" id="483547.GSUB_08935"/>
<reference evidence="3 4" key="1">
    <citation type="journal article" date="2015" name="Genome Announc.">
        <title>Genomes of Geoalkalibacter ferrihydriticus Z-0531T and Geoalkalibacter subterraneus Red1T, Two Haloalkaliphilic Metal-Reducing Deltaproteobacteria.</title>
        <authorList>
            <person name="Badalamenti J.P."/>
            <person name="Krajmalnik-Brown R."/>
            <person name="Torres C.I."/>
            <person name="Bond D.R."/>
        </authorList>
    </citation>
    <scope>NUCLEOTIDE SEQUENCE [LARGE SCALE GENOMIC DNA]</scope>
    <source>
        <strain evidence="3 4">Red1</strain>
    </source>
</reference>
<proteinExistence type="inferred from homology"/>
<name>A0A0B5FH03_9BACT</name>
<dbReference type="EMBL" id="CP010311">
    <property type="protein sequence ID" value="AJF06643.1"/>
    <property type="molecule type" value="Genomic_DNA"/>
</dbReference>
<accession>A0A0B5FH03</accession>
<evidence type="ECO:0000256" key="1">
    <source>
        <dbReference type="ARBA" id="ARBA00007613"/>
    </source>
</evidence>
<keyword evidence="2" id="KW-0732">Signal</keyword>
<dbReference type="KEGG" id="gsb:GSUB_08935"/>
<comment type="similarity">
    <text evidence="1">Belongs to the outer membrane factor (OMF) (TC 1.B.17) family.</text>
</comment>
<feature type="chain" id="PRO_5002102839" description="Transporter" evidence="2">
    <location>
        <begin position="24"/>
        <end position="427"/>
    </location>
</feature>
<evidence type="ECO:0008006" key="5">
    <source>
        <dbReference type="Google" id="ProtNLM"/>
    </source>
</evidence>
<protein>
    <recommendedName>
        <fullName evidence="5">Transporter</fullName>
    </recommendedName>
</protein>